<feature type="coiled-coil region" evidence="1">
    <location>
        <begin position="626"/>
        <end position="653"/>
    </location>
</feature>
<dbReference type="InterPro" id="IPR011990">
    <property type="entry name" value="TPR-like_helical_dom_sf"/>
</dbReference>
<dbReference type="Gene3D" id="1.25.40.10">
    <property type="entry name" value="Tetratricopeptide repeat domain"/>
    <property type="match status" value="2"/>
</dbReference>
<dbReference type="PANTHER" id="PTHR40375:SF2">
    <property type="entry name" value="SPORULATION-SPECIFIC PROTEIN 22"/>
    <property type="match status" value="1"/>
</dbReference>
<proteinExistence type="predicted"/>
<evidence type="ECO:0000313" key="2">
    <source>
        <dbReference type="EMBL" id="GAT99359.1"/>
    </source>
</evidence>
<evidence type="ECO:0008006" key="4">
    <source>
        <dbReference type="Google" id="ProtNLM"/>
    </source>
</evidence>
<dbReference type="GO" id="GO:0090173">
    <property type="term" value="P:regulation of synaptonemal complex assembly"/>
    <property type="evidence" value="ECO:0007669"/>
    <property type="project" value="InterPro"/>
</dbReference>
<evidence type="ECO:0000313" key="3">
    <source>
        <dbReference type="Proteomes" id="UP000078387"/>
    </source>
</evidence>
<reference evidence="2 3" key="1">
    <citation type="submission" date="2016-05" db="EMBL/GenBank/DDBJ databases">
        <title>First whole genome sequencing of Entamoeba histolytica HM1:IMSS-clone-6.</title>
        <authorList>
            <person name="Mukherjee Avik.K."/>
            <person name="Izumyama S."/>
            <person name="Nakada-Tsukui K."/>
            <person name="Nozaki T."/>
        </authorList>
    </citation>
    <scope>NUCLEOTIDE SEQUENCE [LARGE SCALE GENOMIC DNA]</scope>
    <source>
        <strain evidence="2 3">HM1:IMSS clone 6</strain>
    </source>
</reference>
<dbReference type="VEuPathDB" id="AmoebaDB:EHI_029730"/>
<dbReference type="InterPro" id="IPR039057">
    <property type="entry name" value="Spo22/ZIP4"/>
</dbReference>
<gene>
    <name evidence="2" type="ORF">CL6EHI_029730</name>
</gene>
<dbReference type="Proteomes" id="UP000078387">
    <property type="component" value="Unassembled WGS sequence"/>
</dbReference>
<evidence type="ECO:0000256" key="1">
    <source>
        <dbReference type="SAM" id="Coils"/>
    </source>
</evidence>
<dbReference type="SUPFAM" id="SSF48452">
    <property type="entry name" value="TPR-like"/>
    <property type="match status" value="1"/>
</dbReference>
<protein>
    <recommendedName>
        <fullName evidence="4">Tetratricopeptide repeat-containing protein</fullName>
    </recommendedName>
</protein>
<dbReference type="VEuPathDB" id="AmoebaDB:EHI8A_193520"/>
<keyword evidence="1" id="KW-0175">Coiled coil</keyword>
<dbReference type="SMART" id="SM00028">
    <property type="entry name" value="TPR"/>
    <property type="match status" value="4"/>
</dbReference>
<dbReference type="EMBL" id="BDEQ01000001">
    <property type="protein sequence ID" value="GAT99359.1"/>
    <property type="molecule type" value="Genomic_DNA"/>
</dbReference>
<comment type="caution">
    <text evidence="2">The sequence shown here is derived from an EMBL/GenBank/DDBJ whole genome shotgun (WGS) entry which is preliminary data.</text>
</comment>
<organism evidence="2 3">
    <name type="scientific">Entamoeba histolytica</name>
    <dbReference type="NCBI Taxonomy" id="5759"/>
    <lineage>
        <taxon>Eukaryota</taxon>
        <taxon>Amoebozoa</taxon>
        <taxon>Evosea</taxon>
        <taxon>Archamoebae</taxon>
        <taxon>Mastigamoebida</taxon>
        <taxon>Entamoebidae</taxon>
        <taxon>Entamoeba</taxon>
    </lineage>
</organism>
<dbReference type="VEuPathDB" id="AmoebaDB:KM1_164280"/>
<dbReference type="AlphaFoldDB" id="A0A5K1V8D2"/>
<dbReference type="VEuPathDB" id="AmoebaDB:EHI7A_143970"/>
<dbReference type="VEuPathDB" id="AmoebaDB:EHI5A_114520"/>
<sequence>MKAIKEAIGRLQQRVDEETIKEVKIQIESIDVKESDQNTLKEIREEGNELWNIVVRKQCDMNKQSEMREIACLLVEKYQIENDFTLIKMIGKTAKCYEEKGEKEKSKKMYRKAIDKYKETERSTNTNTQQIERNKCGKYLFTLGMISSWNNGEIETAWIYYHKLKEINESLDENDEEIQRMIFNKAKELFGIGAYQGAIDWMKEYLMMKGNNKEQRSEGFSIISRSYLELGMNEEAMKNIEKSIEVERKEENEIIRLKCMIKTREEEEINQVFKTNITMPNISNDTKIKMCEILEEKGMNELIIFGYESIMTSIMNKENIETRIYYQVIKKYLDFLFKMKRINMITAQNIIDNVIDNIQNNKIEIIEKEIYSIISIIWERGINDCTNKNERTGKEWFKKVREIMEISRCNEEIGEINKNISICENQMNNYHEAMKSAQQAIENGCNDLQADFILFSSYLHLHMKKEGIEVIEKAMNKSSLNQHKIEFLETCCTICEEMKEIEIENECLRKLFEQLPGESKKGTGIIVFRQIMKKGCDVNIIKRFIEMVKTNQEEVIGEEKGEIEWSLAYLNNRSKESYSRKKHEECLYCCYLYNILSKSKKEYEEMYENRIMICLLGASSGVEGIGKSVNKEIEEMKEEAKRCLEEIRRKGINTINSIEKLETTIITVEVKISIIKEEGIDETITKLLKTKTNSSVLEMIGMSCIENGYKTYGIQCLKNGMSMICKRKEVDGVRLARIIREIIQESEDEEILEMIDKAITMIKSTDGIYPKKEIEWLMGISWNKGNQSRYKQDNRRAEEWYNKALILSENIERRDDTIEKMNKEYQIFLNEINK</sequence>
<name>A0A5K1V8D2_ENTHI</name>
<dbReference type="InterPro" id="IPR019734">
    <property type="entry name" value="TPR_rpt"/>
</dbReference>
<dbReference type="OMA" id="NYETQMN"/>
<dbReference type="PANTHER" id="PTHR40375">
    <property type="entry name" value="SPORULATION-SPECIFIC PROTEIN 22"/>
    <property type="match status" value="1"/>
</dbReference>
<accession>A0A5K1V8D2</accession>